<gene>
    <name evidence="7" type="ORF">CE91St16_17870</name>
</gene>
<comment type="caution">
    <text evidence="7">The sequence shown here is derived from an EMBL/GenBank/DDBJ whole genome shotgun (WGS) entry which is preliminary data.</text>
</comment>
<proteinExistence type="predicted"/>
<keyword evidence="4" id="KW-0732">Signal</keyword>
<organism evidence="7 8">
    <name type="scientific">Alistipes finegoldii</name>
    <dbReference type="NCBI Taxonomy" id="214856"/>
    <lineage>
        <taxon>Bacteria</taxon>
        <taxon>Pseudomonadati</taxon>
        <taxon>Bacteroidota</taxon>
        <taxon>Bacteroidia</taxon>
        <taxon>Bacteroidales</taxon>
        <taxon>Rikenellaceae</taxon>
        <taxon>Alistipes</taxon>
    </lineage>
</organism>
<evidence type="ECO:0000313" key="8">
    <source>
        <dbReference type="Proteomes" id="UP001055105"/>
    </source>
</evidence>
<dbReference type="InterPro" id="IPR041371">
    <property type="entry name" value="GH92_N"/>
</dbReference>
<dbReference type="RefSeq" id="WP_229100441.1">
    <property type="nucleotide sequence ID" value="NZ_AP025581.1"/>
</dbReference>
<dbReference type="EMBL" id="BQOL01000001">
    <property type="protein sequence ID" value="GKI18879.1"/>
    <property type="molecule type" value="Genomic_DNA"/>
</dbReference>
<sequence>MKRIIFLPAIAALLCGACSSAVPEDYTQYVDPYIGTGDHGHVFMGANVPFGFVQLGPTSIPQTWDWCSGYNYADTTVIGFGHTHLSGTGIGDLNDISLMPVVGKVTPGRGTAGDPSSGMWSRFSRADERCAPGYYATRLLRYGIGVELTASPRVGMSRYAFPASDDAGIVLDLENGQGWDRSTDCGITACSDRTVEGWRYSTGWADDQRVYFHAEFSKPFERIVFTGADTLSADGRSARGRKLYGRFGFRTEENERITVKVGLSAVSAENARRNMQAECPGWDFEAVREATRRAWNGELSKIRIETADPAVRRIFYTALYHTMIAPSLFCDVNGDYRGADGAVRRDTTFTNYTTFSLWDTYRAAHPLLTLIHPEKVGDLINTMLRIHEQQGKLPVWHLMGCETDCMVGNPAIPVVADALLKGFGGFDRAKAYEAMKSSAMRDDRRLDLYKRYGYIPYEFNESVGYCLEYAIADWALAQAAQREGKREDYDYFLARSKAYRHYFDPSTGFIRGRSASGAWRTPFDPFHSRHMEQDYTEGNAWQYTWLVPHDIEGLMECFGSRERFVGKLDSLFLAEGDMGAHASPDISGLIGQYAHGNEPSHHITYIYTMIGQPWKCAEKVRRILGELYHDRPEGLCGNEDVGQMSAWYVLSALGMYQAEPAGGRYFFGSPAVDGATLRVRGGEFRITAADNSPENIYIQRITLNGEAYRKYYIDYAEIAAGGELRFEMGPEPADWTKQQPL</sequence>
<evidence type="ECO:0000256" key="4">
    <source>
        <dbReference type="SAM" id="SignalP"/>
    </source>
</evidence>
<reference evidence="7" key="1">
    <citation type="submission" date="2022-01" db="EMBL/GenBank/DDBJ databases">
        <title>Novel bile acid biosynthetic pathways are enriched in the microbiome of centenarians.</title>
        <authorList>
            <person name="Sato Y."/>
            <person name="Atarashi K."/>
            <person name="Plichta R.D."/>
            <person name="Arai Y."/>
            <person name="Sasajima S."/>
            <person name="Kearney M.S."/>
            <person name="Suda W."/>
            <person name="Takeshita K."/>
            <person name="Sasaki T."/>
            <person name="Okamoto S."/>
            <person name="Skelly N.A."/>
            <person name="Okamura Y."/>
            <person name="Vlamakis H."/>
            <person name="Li Y."/>
            <person name="Tanoue T."/>
            <person name="Takei H."/>
            <person name="Nittono H."/>
            <person name="Narushima S."/>
            <person name="Irie J."/>
            <person name="Itoh H."/>
            <person name="Moriya K."/>
            <person name="Sugiura Y."/>
            <person name="Suematsu M."/>
            <person name="Moritoki N."/>
            <person name="Shibata S."/>
            <person name="Littman R.D."/>
            <person name="Fischbach A.M."/>
            <person name="Uwamino Y."/>
            <person name="Inoue T."/>
            <person name="Honda A."/>
            <person name="Hattori M."/>
            <person name="Murai T."/>
            <person name="Xavier J.R."/>
            <person name="Hirose N."/>
            <person name="Honda K."/>
        </authorList>
    </citation>
    <scope>NUCLEOTIDE SEQUENCE</scope>
    <source>
        <strain evidence="7">CE91-St16</strain>
    </source>
</reference>
<dbReference type="Pfam" id="PF07971">
    <property type="entry name" value="Glyco_hydro_92"/>
    <property type="match status" value="1"/>
</dbReference>
<dbReference type="GO" id="GO:0030246">
    <property type="term" value="F:carbohydrate binding"/>
    <property type="evidence" value="ECO:0007669"/>
    <property type="project" value="InterPro"/>
</dbReference>
<evidence type="ECO:0000259" key="5">
    <source>
        <dbReference type="Pfam" id="PF07971"/>
    </source>
</evidence>
<evidence type="ECO:0000313" key="7">
    <source>
        <dbReference type="EMBL" id="GKI18879.1"/>
    </source>
</evidence>
<dbReference type="FunFam" id="1.20.1050.60:FF:000001">
    <property type="entry name" value="Putative alpha-1,2-mannosidase"/>
    <property type="match status" value="1"/>
</dbReference>
<comment type="cofactor">
    <cofactor evidence="1">
        <name>Ca(2+)</name>
        <dbReference type="ChEBI" id="CHEBI:29108"/>
    </cofactor>
</comment>
<evidence type="ECO:0008006" key="9">
    <source>
        <dbReference type="Google" id="ProtNLM"/>
    </source>
</evidence>
<feature type="domain" description="Glycosyl hydrolase family 92 N-terminal" evidence="6">
    <location>
        <begin position="29"/>
        <end position="264"/>
    </location>
</feature>
<dbReference type="Gene3D" id="2.70.98.10">
    <property type="match status" value="1"/>
</dbReference>
<keyword evidence="3" id="KW-0106">Calcium</keyword>
<feature type="domain" description="Glycosyl hydrolase family 92" evidence="5">
    <location>
        <begin position="270"/>
        <end position="730"/>
    </location>
</feature>
<dbReference type="Proteomes" id="UP001055105">
    <property type="component" value="Unassembled WGS sequence"/>
</dbReference>
<dbReference type="InterPro" id="IPR008928">
    <property type="entry name" value="6-hairpin_glycosidase_sf"/>
</dbReference>
<dbReference type="GO" id="GO:0005975">
    <property type="term" value="P:carbohydrate metabolic process"/>
    <property type="evidence" value="ECO:0007669"/>
    <property type="project" value="InterPro"/>
</dbReference>
<dbReference type="AlphaFoldDB" id="A0AA37NNH5"/>
<dbReference type="GO" id="GO:0005829">
    <property type="term" value="C:cytosol"/>
    <property type="evidence" value="ECO:0007669"/>
    <property type="project" value="TreeGrafter"/>
</dbReference>
<dbReference type="GO" id="GO:0000224">
    <property type="term" value="F:peptide-N4-(N-acetyl-beta-glucosaminyl)asparagine amidase activity"/>
    <property type="evidence" value="ECO:0007669"/>
    <property type="project" value="TreeGrafter"/>
</dbReference>
<dbReference type="InterPro" id="IPR012939">
    <property type="entry name" value="Glyco_hydro_92"/>
</dbReference>
<comment type="subunit">
    <text evidence="2">Monomer.</text>
</comment>
<accession>A0AA37NNH5</accession>
<dbReference type="SUPFAM" id="SSF48208">
    <property type="entry name" value="Six-hairpin glycosidases"/>
    <property type="match status" value="1"/>
</dbReference>
<evidence type="ECO:0000259" key="6">
    <source>
        <dbReference type="Pfam" id="PF17678"/>
    </source>
</evidence>
<evidence type="ECO:0000256" key="2">
    <source>
        <dbReference type="ARBA" id="ARBA00011245"/>
    </source>
</evidence>
<dbReference type="Pfam" id="PF17678">
    <property type="entry name" value="Glyco_hydro_92N"/>
    <property type="match status" value="1"/>
</dbReference>
<dbReference type="NCBIfam" id="TIGR01180">
    <property type="entry name" value="aman2_put"/>
    <property type="match status" value="1"/>
</dbReference>
<dbReference type="PANTHER" id="PTHR12143">
    <property type="entry name" value="PEPTIDE N-GLYCANASE PNGASE -RELATED"/>
    <property type="match status" value="1"/>
</dbReference>
<dbReference type="FunFam" id="3.30.2080.10:FF:000001">
    <property type="entry name" value="Alpha-1,2-mannosidase subfamily"/>
    <property type="match status" value="1"/>
</dbReference>
<dbReference type="GO" id="GO:0006516">
    <property type="term" value="P:glycoprotein catabolic process"/>
    <property type="evidence" value="ECO:0007669"/>
    <property type="project" value="TreeGrafter"/>
</dbReference>
<dbReference type="InterPro" id="IPR005887">
    <property type="entry name" value="GH92_a_mannosidase_put"/>
</dbReference>
<protein>
    <recommendedName>
        <fullName evidence="9">Alpha-1,2-mannosidase</fullName>
    </recommendedName>
</protein>
<dbReference type="Gene3D" id="1.20.1050.60">
    <property type="entry name" value="alpha-1,2-mannosidase"/>
    <property type="match status" value="1"/>
</dbReference>
<dbReference type="PANTHER" id="PTHR12143:SF39">
    <property type="entry name" value="SECRETED PROTEIN"/>
    <property type="match status" value="1"/>
</dbReference>
<feature type="chain" id="PRO_5041462448" description="Alpha-1,2-mannosidase" evidence="4">
    <location>
        <begin position="24"/>
        <end position="741"/>
    </location>
</feature>
<dbReference type="Gene3D" id="3.30.2080.10">
    <property type="entry name" value="GH92 mannosidase domain"/>
    <property type="match status" value="1"/>
</dbReference>
<dbReference type="InterPro" id="IPR050883">
    <property type="entry name" value="PNGase"/>
</dbReference>
<name>A0AA37NNH5_9BACT</name>
<feature type="signal peptide" evidence="4">
    <location>
        <begin position="1"/>
        <end position="23"/>
    </location>
</feature>
<evidence type="ECO:0000256" key="1">
    <source>
        <dbReference type="ARBA" id="ARBA00001913"/>
    </source>
</evidence>
<evidence type="ECO:0000256" key="3">
    <source>
        <dbReference type="ARBA" id="ARBA00022837"/>
    </source>
</evidence>
<dbReference type="InterPro" id="IPR014718">
    <property type="entry name" value="GH-type_carb-bd"/>
</dbReference>
<dbReference type="Gene3D" id="1.20.1610.10">
    <property type="entry name" value="alpha-1,2-mannosidases domains"/>
    <property type="match status" value="1"/>
</dbReference>